<evidence type="ECO:0000313" key="1">
    <source>
        <dbReference type="EMBL" id="KAL0391030.1"/>
    </source>
</evidence>
<reference evidence="1" key="2">
    <citation type="journal article" date="2024" name="Plant">
        <title>Genomic evolution and insights into agronomic trait innovations of Sesamum species.</title>
        <authorList>
            <person name="Miao H."/>
            <person name="Wang L."/>
            <person name="Qu L."/>
            <person name="Liu H."/>
            <person name="Sun Y."/>
            <person name="Le M."/>
            <person name="Wang Q."/>
            <person name="Wei S."/>
            <person name="Zheng Y."/>
            <person name="Lin W."/>
            <person name="Duan Y."/>
            <person name="Cao H."/>
            <person name="Xiong S."/>
            <person name="Wang X."/>
            <person name="Wei L."/>
            <person name="Li C."/>
            <person name="Ma Q."/>
            <person name="Ju M."/>
            <person name="Zhao R."/>
            <person name="Li G."/>
            <person name="Mu C."/>
            <person name="Tian Q."/>
            <person name="Mei H."/>
            <person name="Zhang T."/>
            <person name="Gao T."/>
            <person name="Zhang H."/>
        </authorList>
    </citation>
    <scope>NUCLEOTIDE SEQUENCE</scope>
    <source>
        <strain evidence="1">KEN8</strain>
    </source>
</reference>
<dbReference type="AlphaFoldDB" id="A0AAW2SEZ4"/>
<accession>A0AAW2SEZ4</accession>
<dbReference type="PANTHER" id="PTHR42648:SF18">
    <property type="entry name" value="RETROTRANSPOSON, UNCLASSIFIED-LIKE PROTEIN"/>
    <property type="match status" value="1"/>
</dbReference>
<dbReference type="GO" id="GO:0003676">
    <property type="term" value="F:nucleic acid binding"/>
    <property type="evidence" value="ECO:0007669"/>
    <property type="project" value="InterPro"/>
</dbReference>
<proteinExistence type="predicted"/>
<comment type="caution">
    <text evidence="1">The sequence shown here is derived from an EMBL/GenBank/DDBJ whole genome shotgun (WGS) entry which is preliminary data.</text>
</comment>
<name>A0AAW2SEZ4_9LAMI</name>
<dbReference type="PANTHER" id="PTHR42648">
    <property type="entry name" value="TRANSPOSASE, PUTATIVE-RELATED"/>
    <property type="match status" value="1"/>
</dbReference>
<dbReference type="InterPro" id="IPR036397">
    <property type="entry name" value="RNaseH_sf"/>
</dbReference>
<dbReference type="InterPro" id="IPR012337">
    <property type="entry name" value="RNaseH-like_sf"/>
</dbReference>
<dbReference type="Gene3D" id="3.30.420.10">
    <property type="entry name" value="Ribonuclease H-like superfamily/Ribonuclease H"/>
    <property type="match status" value="1"/>
</dbReference>
<dbReference type="SUPFAM" id="SSF53098">
    <property type="entry name" value="Ribonuclease H-like"/>
    <property type="match status" value="1"/>
</dbReference>
<reference evidence="1" key="1">
    <citation type="submission" date="2020-06" db="EMBL/GenBank/DDBJ databases">
        <authorList>
            <person name="Li T."/>
            <person name="Hu X."/>
            <person name="Zhang T."/>
            <person name="Song X."/>
            <person name="Zhang H."/>
            <person name="Dai N."/>
            <person name="Sheng W."/>
            <person name="Hou X."/>
            <person name="Wei L."/>
        </authorList>
    </citation>
    <scope>NUCLEOTIDE SEQUENCE</scope>
    <source>
        <strain evidence="1">KEN8</strain>
        <tissue evidence="1">Leaf</tissue>
    </source>
</reference>
<gene>
    <name evidence="1" type="ORF">Scaly_0460100</name>
</gene>
<organism evidence="1">
    <name type="scientific">Sesamum calycinum</name>
    <dbReference type="NCBI Taxonomy" id="2727403"/>
    <lineage>
        <taxon>Eukaryota</taxon>
        <taxon>Viridiplantae</taxon>
        <taxon>Streptophyta</taxon>
        <taxon>Embryophyta</taxon>
        <taxon>Tracheophyta</taxon>
        <taxon>Spermatophyta</taxon>
        <taxon>Magnoliopsida</taxon>
        <taxon>eudicotyledons</taxon>
        <taxon>Gunneridae</taxon>
        <taxon>Pentapetalae</taxon>
        <taxon>asterids</taxon>
        <taxon>lamiids</taxon>
        <taxon>Lamiales</taxon>
        <taxon>Pedaliaceae</taxon>
        <taxon>Sesamum</taxon>
    </lineage>
</organism>
<dbReference type="InterPro" id="IPR039537">
    <property type="entry name" value="Retrotran_Ty1/copia-like"/>
</dbReference>
<protein>
    <submittedName>
        <fullName evidence="1">Retrovirus-related Pol polyprotein from transposon TNT 1-94</fullName>
    </submittedName>
</protein>
<sequence length="260" mass="30173">MMMKYMLKGLPKLEARRDNVCAGCQYGKAHQLSYEESNFRTKEPLELIHSDVFGPVKQASIGGMKYMVTFIDDFSRYVWVYFMKNKFETLIKFKEFKKSVEGEIGRGVRCEPAMEENTPQMSFQISLKRPKYTSSSRVPTLHNKMACPKGRIDTLQKHVEWSSSKEVLPNSDVIEWESEDSQIKLISEIEAANSDQDVKESTAQYPWQTGVYERREEESEPIEAVVETPFRRSTRSRKQNPKYANAAIVEEIEPQEPEIF</sequence>
<dbReference type="EMBL" id="JACGWM010000002">
    <property type="protein sequence ID" value="KAL0391030.1"/>
    <property type="molecule type" value="Genomic_DNA"/>
</dbReference>